<evidence type="ECO:0000313" key="13">
    <source>
        <dbReference type="Proteomes" id="UP000075787"/>
    </source>
</evidence>
<keyword evidence="3 10" id="KW-0436">Ligase</keyword>
<keyword evidence="4 10" id="KW-0317">Glutathione biosynthesis</keyword>
<dbReference type="InterPro" id="IPR004218">
    <property type="entry name" value="GSHS_ATP-bd"/>
</dbReference>
<keyword evidence="6 10" id="KW-0547">Nucleotide-binding</keyword>
<evidence type="ECO:0000259" key="11">
    <source>
        <dbReference type="PROSITE" id="PS50975"/>
    </source>
</evidence>
<comment type="caution">
    <text evidence="12">The sequence shown here is derived from an EMBL/GenBank/DDBJ whole genome shotgun (WGS) entry which is preliminary data.</text>
</comment>
<comment type="cofactor">
    <cofactor evidence="2">
        <name>Mg(2+)</name>
        <dbReference type="ChEBI" id="CHEBI:18420"/>
    </cofactor>
</comment>
<dbReference type="InterPro" id="IPR013815">
    <property type="entry name" value="ATP_grasp_subdomain_1"/>
</dbReference>
<keyword evidence="7 10" id="KW-0067">ATP-binding</keyword>
<evidence type="ECO:0000256" key="9">
    <source>
        <dbReference type="ARBA" id="ARBA00023211"/>
    </source>
</evidence>
<dbReference type="OrthoDB" id="9785415at2"/>
<comment type="similarity">
    <text evidence="10">Belongs to the prokaryotic GSH synthase family.</text>
</comment>
<evidence type="ECO:0000256" key="8">
    <source>
        <dbReference type="ARBA" id="ARBA00022842"/>
    </source>
</evidence>
<comment type="catalytic activity">
    <reaction evidence="10">
        <text>gamma-L-glutamyl-L-cysteine + glycine + ATP = glutathione + ADP + phosphate + H(+)</text>
        <dbReference type="Rhea" id="RHEA:13557"/>
        <dbReference type="ChEBI" id="CHEBI:15378"/>
        <dbReference type="ChEBI" id="CHEBI:30616"/>
        <dbReference type="ChEBI" id="CHEBI:43474"/>
        <dbReference type="ChEBI" id="CHEBI:57305"/>
        <dbReference type="ChEBI" id="CHEBI:57925"/>
        <dbReference type="ChEBI" id="CHEBI:58173"/>
        <dbReference type="ChEBI" id="CHEBI:456216"/>
        <dbReference type="EC" id="6.3.2.3"/>
    </reaction>
</comment>
<dbReference type="EC" id="6.3.2.3" evidence="10"/>
<comment type="cofactor">
    <cofactor evidence="1">
        <name>Mn(2+)</name>
        <dbReference type="ChEBI" id="CHEBI:29035"/>
    </cofactor>
</comment>
<dbReference type="NCBIfam" id="TIGR01380">
    <property type="entry name" value="glut_syn"/>
    <property type="match status" value="1"/>
</dbReference>
<keyword evidence="8" id="KW-0460">Magnesium</keyword>
<keyword evidence="5" id="KW-0479">Metal-binding</keyword>
<evidence type="ECO:0000256" key="10">
    <source>
        <dbReference type="HAMAP-Rule" id="MF_00162"/>
    </source>
</evidence>
<dbReference type="Pfam" id="PF02955">
    <property type="entry name" value="GSH-S_ATP"/>
    <property type="match status" value="1"/>
</dbReference>
<dbReference type="PROSITE" id="PS50975">
    <property type="entry name" value="ATP_GRASP"/>
    <property type="match status" value="1"/>
</dbReference>
<dbReference type="HAMAP" id="MF_00162">
    <property type="entry name" value="GSH_S"/>
    <property type="match status" value="1"/>
</dbReference>
<dbReference type="InterPro" id="IPR006284">
    <property type="entry name" value="Glut_synth_pro"/>
</dbReference>
<comment type="pathway">
    <text evidence="10">Sulfur metabolism; glutathione biosynthesis; glutathione from L-cysteine and L-glutamate: step 2/2.</text>
</comment>
<dbReference type="PANTHER" id="PTHR21621">
    <property type="entry name" value="RIBOSOMAL PROTEIN S6 MODIFICATION PROTEIN"/>
    <property type="match status" value="1"/>
</dbReference>
<dbReference type="SUPFAM" id="SSF56059">
    <property type="entry name" value="Glutathione synthetase ATP-binding domain-like"/>
    <property type="match status" value="1"/>
</dbReference>
<evidence type="ECO:0000313" key="12">
    <source>
        <dbReference type="EMBL" id="KYO50865.1"/>
    </source>
</evidence>
<evidence type="ECO:0000256" key="6">
    <source>
        <dbReference type="ARBA" id="ARBA00022741"/>
    </source>
</evidence>
<dbReference type="InterPro" id="IPR011761">
    <property type="entry name" value="ATP-grasp"/>
</dbReference>
<evidence type="ECO:0000256" key="3">
    <source>
        <dbReference type="ARBA" id="ARBA00022598"/>
    </source>
</evidence>
<gene>
    <name evidence="10" type="primary">gshB</name>
    <name evidence="12" type="ORF">AUP44_01415</name>
</gene>
<organism evidence="12 13">
    <name type="scientific">Tistrella mobilis</name>
    <dbReference type="NCBI Taxonomy" id="171437"/>
    <lineage>
        <taxon>Bacteria</taxon>
        <taxon>Pseudomonadati</taxon>
        <taxon>Pseudomonadota</taxon>
        <taxon>Alphaproteobacteria</taxon>
        <taxon>Geminicoccales</taxon>
        <taxon>Geminicoccaceae</taxon>
        <taxon>Tistrella</taxon>
    </lineage>
</organism>
<evidence type="ECO:0000256" key="7">
    <source>
        <dbReference type="ARBA" id="ARBA00022840"/>
    </source>
</evidence>
<evidence type="ECO:0000256" key="5">
    <source>
        <dbReference type="ARBA" id="ARBA00022723"/>
    </source>
</evidence>
<protein>
    <recommendedName>
        <fullName evidence="10">Glutathione synthetase</fullName>
        <ecNumber evidence="10">6.3.2.3</ecNumber>
    </recommendedName>
    <alternativeName>
        <fullName evidence="10">GSH synthetase</fullName>
        <shortName evidence="10">GSH-S</shortName>
        <shortName evidence="10">GSHase</shortName>
    </alternativeName>
    <alternativeName>
        <fullName evidence="10">Glutathione synthase</fullName>
    </alternativeName>
</protein>
<dbReference type="NCBIfam" id="NF003573">
    <property type="entry name" value="PRK05246.1"/>
    <property type="match status" value="1"/>
</dbReference>
<dbReference type="RefSeq" id="WP_062767448.1">
    <property type="nucleotide sequence ID" value="NZ_CP121045.1"/>
</dbReference>
<dbReference type="Gene3D" id="3.40.50.20">
    <property type="match status" value="1"/>
</dbReference>
<reference evidence="12 13" key="1">
    <citation type="submission" date="2015-12" db="EMBL/GenBank/DDBJ databases">
        <title>Genome sequence of Tistrella mobilis MCCC 1A02139.</title>
        <authorList>
            <person name="Lu L."/>
            <person name="Lai Q."/>
            <person name="Shao Z."/>
            <person name="Qian P."/>
        </authorList>
    </citation>
    <scope>NUCLEOTIDE SEQUENCE [LARGE SCALE GENOMIC DNA]</scope>
    <source>
        <strain evidence="12 13">MCCC 1A02139</strain>
    </source>
</reference>
<dbReference type="SUPFAM" id="SSF52440">
    <property type="entry name" value="PreATP-grasp domain"/>
    <property type="match status" value="1"/>
</dbReference>
<dbReference type="Gene3D" id="3.30.1490.20">
    <property type="entry name" value="ATP-grasp fold, A domain"/>
    <property type="match status" value="1"/>
</dbReference>
<dbReference type="Gene3D" id="3.30.470.20">
    <property type="entry name" value="ATP-grasp fold, B domain"/>
    <property type="match status" value="1"/>
</dbReference>
<proteinExistence type="inferred from homology"/>
<dbReference type="GO" id="GO:0005737">
    <property type="term" value="C:cytoplasm"/>
    <property type="evidence" value="ECO:0007669"/>
    <property type="project" value="TreeGrafter"/>
</dbReference>
<accession>A0A162KBF2</accession>
<dbReference type="Proteomes" id="UP000075787">
    <property type="component" value="Unassembled WGS sequence"/>
</dbReference>
<dbReference type="UniPathway" id="UPA00142">
    <property type="reaction ID" value="UER00210"/>
</dbReference>
<dbReference type="InterPro" id="IPR016185">
    <property type="entry name" value="PreATP-grasp_dom_sf"/>
</dbReference>
<evidence type="ECO:0000256" key="1">
    <source>
        <dbReference type="ARBA" id="ARBA00001936"/>
    </source>
</evidence>
<keyword evidence="9" id="KW-0464">Manganese</keyword>
<feature type="domain" description="ATP-grasp" evidence="11">
    <location>
        <begin position="125"/>
        <end position="309"/>
    </location>
</feature>
<dbReference type="InterPro" id="IPR004215">
    <property type="entry name" value="GSHS_N"/>
</dbReference>
<dbReference type="AlphaFoldDB" id="A0A162KBF2"/>
<dbReference type="Pfam" id="PF02951">
    <property type="entry name" value="GSH-S_N"/>
    <property type="match status" value="1"/>
</dbReference>
<sequence length="320" mass="35745">MALTVALQMDPIETINFDGDTTFMLGLEALRRGHNLYHYQPSDLSLTPEGAVAWMRPLGLQRVRDDHYRLGPKERIPLREMDVVLLRQDPPFDMAYITSTHLLEHAGPRTLVSNDPVQVRNAPEKLFITRFPDLMPPSLVSSSVDEIRAFREEHGDIVIKPLYGFGGLGVFRVRPDDENLGALLELHALRGREPLVIQKYLPAVREGDKRIILVEGEPRGAVLRVPQRGEARANMHVGGRPVKTTLTARDREVCEAVGPELRARGLTLVGIDMIGDHLTEINVTCPTGIQEIDRLDGVTLERDVWDAIETRLTTLRAGAA</sequence>
<dbReference type="GO" id="GO:0004363">
    <property type="term" value="F:glutathione synthase activity"/>
    <property type="evidence" value="ECO:0007669"/>
    <property type="project" value="UniProtKB-UniRule"/>
</dbReference>
<dbReference type="EMBL" id="LPZR01000190">
    <property type="protein sequence ID" value="KYO50865.1"/>
    <property type="molecule type" value="Genomic_DNA"/>
</dbReference>
<dbReference type="GO" id="GO:0046872">
    <property type="term" value="F:metal ion binding"/>
    <property type="evidence" value="ECO:0007669"/>
    <property type="project" value="UniProtKB-KW"/>
</dbReference>
<evidence type="ECO:0000256" key="2">
    <source>
        <dbReference type="ARBA" id="ARBA00001946"/>
    </source>
</evidence>
<dbReference type="GO" id="GO:0005524">
    <property type="term" value="F:ATP binding"/>
    <property type="evidence" value="ECO:0007669"/>
    <property type="project" value="UniProtKB-UniRule"/>
</dbReference>
<name>A0A162KBF2_9PROT</name>
<dbReference type="PANTHER" id="PTHR21621:SF4">
    <property type="entry name" value="GLUTATHIONE SYNTHETASE"/>
    <property type="match status" value="1"/>
</dbReference>
<dbReference type="GeneID" id="97240915"/>
<evidence type="ECO:0000256" key="4">
    <source>
        <dbReference type="ARBA" id="ARBA00022684"/>
    </source>
</evidence>